<dbReference type="FunFam" id="3.40.50.1100:FF:000118">
    <property type="entry name" value="Related to CYS4-cystathionine beta-synthase"/>
    <property type="match status" value="1"/>
</dbReference>
<evidence type="ECO:0000256" key="10">
    <source>
        <dbReference type="PROSITE-ProRule" id="PRU00703"/>
    </source>
</evidence>
<dbReference type="FunFam" id="3.40.50.1100:FF:000003">
    <property type="entry name" value="Cystathionine beta-synthase"/>
    <property type="match status" value="1"/>
</dbReference>
<sequence>MSTATCTVKGCNQNGPHRHEEHHPEPAILDTILDHIGNTPMVRVNKIAKAEGLQCELLAKCEFFNAGGSVKDRIGKRMIEEAEKDGRLKPGCTIIEPTSGNTGIGLALTAAVKGYRTIITLPEKMSQEKVDVLKALGAEIVRTPTEAAWDAPESHIGVAKRLNAEIPDSVILDQYANPYNPVTHFDHTAEEIYRACDGQVDMLVAGAGTGGTITGIARKLKALCPNIIIVGVDPHGSILAQPESLNTTTEGYKVEGIGYDFIPEVLDRSLIDRWIKTDDKESFTMSRRLIREEGILCGGSSGTAMAAAVRAAKELGPGQRCVVLLPDSVRNYMTKFLNDGWMQANGFTDEVMAQEQESKHLQWGGATVGSLHLKAAVTVTNSSRCREAILLMERNGFDQLPVVSSKNGRLVGIVTLGNLLSRIASGRVQVDGPVQDVMFRFQKSGAHFTEITEHTPLEDLTAFFEKNSAGVVTDAGGSKVKAVITKVDLVSFLVKKTAA</sequence>
<dbReference type="SUPFAM" id="SSF54631">
    <property type="entry name" value="CBS-domain pair"/>
    <property type="match status" value="1"/>
</dbReference>
<evidence type="ECO:0000256" key="2">
    <source>
        <dbReference type="ARBA" id="ARBA00005003"/>
    </source>
</evidence>
<dbReference type="SUPFAM" id="SSF53686">
    <property type="entry name" value="Tryptophan synthase beta subunit-like PLP-dependent enzymes"/>
    <property type="match status" value="1"/>
</dbReference>
<comment type="pathway">
    <text evidence="2">Amino-acid biosynthesis; L-cysteine biosynthesis; L-cysteine from L-homocysteine and L-serine: step 1/2.</text>
</comment>
<evidence type="ECO:0000259" key="13">
    <source>
        <dbReference type="PROSITE" id="PS51371"/>
    </source>
</evidence>
<keyword evidence="11" id="KW-0028">Amino-acid biosynthesis</keyword>
<evidence type="ECO:0000256" key="7">
    <source>
        <dbReference type="ARBA" id="ARBA00023239"/>
    </source>
</evidence>
<accession>A0A9P6R5V4</accession>
<evidence type="ECO:0000256" key="8">
    <source>
        <dbReference type="ARBA" id="ARBA00026192"/>
    </source>
</evidence>
<dbReference type="Gene3D" id="3.10.580.10">
    <property type="entry name" value="CBS-domain"/>
    <property type="match status" value="1"/>
</dbReference>
<dbReference type="PANTHER" id="PTHR10314">
    <property type="entry name" value="CYSTATHIONINE BETA-SYNTHASE"/>
    <property type="match status" value="1"/>
</dbReference>
<keyword evidence="7 11" id="KW-0456">Lyase</keyword>
<dbReference type="Pfam" id="PF00571">
    <property type="entry name" value="CBS"/>
    <property type="match status" value="1"/>
</dbReference>
<dbReference type="InterPro" id="IPR050214">
    <property type="entry name" value="Cys_Synth/Cystath_Beta-Synth"/>
</dbReference>
<dbReference type="InterPro" id="IPR000644">
    <property type="entry name" value="CBS_dom"/>
</dbReference>
<proteinExistence type="inferred from homology"/>
<comment type="cofactor">
    <cofactor evidence="1 11">
        <name>pyridoxal 5'-phosphate</name>
        <dbReference type="ChEBI" id="CHEBI:597326"/>
    </cofactor>
</comment>
<organism evidence="14 15">
    <name type="scientific">Dissophora globulifera</name>
    <dbReference type="NCBI Taxonomy" id="979702"/>
    <lineage>
        <taxon>Eukaryota</taxon>
        <taxon>Fungi</taxon>
        <taxon>Fungi incertae sedis</taxon>
        <taxon>Mucoromycota</taxon>
        <taxon>Mortierellomycotina</taxon>
        <taxon>Mortierellomycetes</taxon>
        <taxon>Mortierellales</taxon>
        <taxon>Mortierellaceae</taxon>
        <taxon>Dissophora</taxon>
    </lineage>
</organism>
<evidence type="ECO:0000256" key="5">
    <source>
        <dbReference type="ARBA" id="ARBA00022898"/>
    </source>
</evidence>
<dbReference type="GO" id="GO:0004122">
    <property type="term" value="F:cystathionine beta-synthase activity"/>
    <property type="evidence" value="ECO:0007669"/>
    <property type="project" value="UniProtKB-UniRule"/>
</dbReference>
<dbReference type="NCBIfam" id="TIGR01137">
    <property type="entry name" value="cysta_beta"/>
    <property type="match status" value="1"/>
</dbReference>
<evidence type="ECO:0000256" key="11">
    <source>
        <dbReference type="RuleBase" id="RU361204"/>
    </source>
</evidence>
<dbReference type="CDD" id="cd01561">
    <property type="entry name" value="CBS_like"/>
    <property type="match status" value="1"/>
</dbReference>
<feature type="domain" description="CBS" evidence="13">
    <location>
        <begin position="372"/>
        <end position="430"/>
    </location>
</feature>
<comment type="similarity">
    <text evidence="3 11">Belongs to the cysteine synthase/cystathionine beta-synthase family.</text>
</comment>
<dbReference type="SMART" id="SM00116">
    <property type="entry name" value="CBS"/>
    <property type="match status" value="2"/>
</dbReference>
<gene>
    <name evidence="14" type="ORF">BGZ99_009985</name>
</gene>
<dbReference type="PROSITE" id="PS51371">
    <property type="entry name" value="CBS"/>
    <property type="match status" value="1"/>
</dbReference>
<evidence type="ECO:0000256" key="1">
    <source>
        <dbReference type="ARBA" id="ARBA00001933"/>
    </source>
</evidence>
<evidence type="ECO:0000313" key="15">
    <source>
        <dbReference type="Proteomes" id="UP000738325"/>
    </source>
</evidence>
<dbReference type="EC" id="4.2.1.22" evidence="4 11"/>
<evidence type="ECO:0000256" key="9">
    <source>
        <dbReference type="ARBA" id="ARBA00047490"/>
    </source>
</evidence>
<comment type="catalytic activity">
    <reaction evidence="9 11">
        <text>L-homocysteine + L-serine = L,L-cystathionine + H2O</text>
        <dbReference type="Rhea" id="RHEA:10112"/>
        <dbReference type="ChEBI" id="CHEBI:15377"/>
        <dbReference type="ChEBI" id="CHEBI:33384"/>
        <dbReference type="ChEBI" id="CHEBI:58161"/>
        <dbReference type="ChEBI" id="CHEBI:58199"/>
        <dbReference type="EC" id="4.2.1.22"/>
    </reaction>
</comment>
<dbReference type="PROSITE" id="PS00901">
    <property type="entry name" value="CYS_SYNTHASE"/>
    <property type="match status" value="1"/>
</dbReference>
<dbReference type="GO" id="GO:0006535">
    <property type="term" value="P:cysteine biosynthetic process from serine"/>
    <property type="evidence" value="ECO:0007669"/>
    <property type="project" value="UniProtKB-UniRule"/>
</dbReference>
<dbReference type="InterPro" id="IPR001926">
    <property type="entry name" value="TrpB-like_PALP"/>
</dbReference>
<dbReference type="InterPro" id="IPR036052">
    <property type="entry name" value="TrpB-like_PALP_sf"/>
</dbReference>
<reference evidence="14" key="1">
    <citation type="journal article" date="2020" name="Fungal Divers.">
        <title>Resolving the Mortierellaceae phylogeny through synthesis of multi-gene phylogenetics and phylogenomics.</title>
        <authorList>
            <person name="Vandepol N."/>
            <person name="Liber J."/>
            <person name="Desiro A."/>
            <person name="Na H."/>
            <person name="Kennedy M."/>
            <person name="Barry K."/>
            <person name="Grigoriev I.V."/>
            <person name="Miller A.N."/>
            <person name="O'Donnell K."/>
            <person name="Stajich J.E."/>
            <person name="Bonito G."/>
        </authorList>
    </citation>
    <scope>NUCLEOTIDE SEQUENCE</scope>
    <source>
        <strain evidence="14">REB-010B</strain>
    </source>
</reference>
<protein>
    <recommendedName>
        <fullName evidence="8 11">Cystathionine beta-synthase</fullName>
        <ecNumber evidence="4 11">4.2.1.22</ecNumber>
    </recommendedName>
</protein>
<evidence type="ECO:0000256" key="4">
    <source>
        <dbReference type="ARBA" id="ARBA00012041"/>
    </source>
</evidence>
<comment type="caution">
    <text evidence="14">The sequence shown here is derived from an EMBL/GenBank/DDBJ whole genome shotgun (WGS) entry which is preliminary data.</text>
</comment>
<dbReference type="Gene3D" id="3.40.50.1100">
    <property type="match status" value="2"/>
</dbReference>
<feature type="region of interest" description="Disordered" evidence="12">
    <location>
        <begin position="1"/>
        <end position="22"/>
    </location>
</feature>
<evidence type="ECO:0000256" key="3">
    <source>
        <dbReference type="ARBA" id="ARBA00007103"/>
    </source>
</evidence>
<dbReference type="Pfam" id="PF00291">
    <property type="entry name" value="PALP"/>
    <property type="match status" value="1"/>
</dbReference>
<dbReference type="InterPro" id="IPR005857">
    <property type="entry name" value="Cysta_beta_synth"/>
</dbReference>
<dbReference type="InterPro" id="IPR046342">
    <property type="entry name" value="CBS_dom_sf"/>
</dbReference>
<feature type="compositionally biased region" description="Polar residues" evidence="12">
    <location>
        <begin position="1"/>
        <end position="15"/>
    </location>
</feature>
<dbReference type="AlphaFoldDB" id="A0A9P6R5V4"/>
<keyword evidence="11" id="KW-0198">Cysteine biosynthesis</keyword>
<dbReference type="CDD" id="cd04608">
    <property type="entry name" value="CBS_pair_CBS"/>
    <property type="match status" value="1"/>
</dbReference>
<keyword evidence="5 11" id="KW-0663">Pyridoxal phosphate</keyword>
<dbReference type="InterPro" id="IPR046353">
    <property type="entry name" value="CBS_C"/>
</dbReference>
<dbReference type="EMBL" id="JAAAIP010000892">
    <property type="protein sequence ID" value="KAG0311686.1"/>
    <property type="molecule type" value="Genomic_DNA"/>
</dbReference>
<dbReference type="GO" id="GO:0005737">
    <property type="term" value="C:cytoplasm"/>
    <property type="evidence" value="ECO:0007669"/>
    <property type="project" value="InterPro"/>
</dbReference>
<keyword evidence="6 10" id="KW-0129">CBS domain</keyword>
<evidence type="ECO:0000313" key="14">
    <source>
        <dbReference type="EMBL" id="KAG0311686.1"/>
    </source>
</evidence>
<dbReference type="GO" id="GO:0019343">
    <property type="term" value="P:cysteine biosynthetic process via cystathionine"/>
    <property type="evidence" value="ECO:0007669"/>
    <property type="project" value="UniProtKB-UniRule"/>
</dbReference>
<evidence type="ECO:0000256" key="12">
    <source>
        <dbReference type="SAM" id="MobiDB-lite"/>
    </source>
</evidence>
<dbReference type="Proteomes" id="UP000738325">
    <property type="component" value="Unassembled WGS sequence"/>
</dbReference>
<keyword evidence="15" id="KW-1185">Reference proteome</keyword>
<dbReference type="OrthoDB" id="728at2759"/>
<name>A0A9P6R5V4_9FUNG</name>
<dbReference type="InterPro" id="IPR001216">
    <property type="entry name" value="P-phosphate_BS"/>
</dbReference>
<evidence type="ECO:0000256" key="6">
    <source>
        <dbReference type="ARBA" id="ARBA00023122"/>
    </source>
</evidence>